<accession>A0A7R8WGL4</accession>
<proteinExistence type="predicted"/>
<reference evidence="1" key="1">
    <citation type="submission" date="2020-11" db="EMBL/GenBank/DDBJ databases">
        <authorList>
            <person name="Tran Van P."/>
        </authorList>
    </citation>
    <scope>NUCLEOTIDE SEQUENCE</scope>
</reference>
<dbReference type="AlphaFoldDB" id="A0A7R8WGL4"/>
<sequence>MSFFVIIIPLFGTTTDGGPHGQGMVPMSPPSQRHRRPPWSLPLRPPFPSASLTSSVAVFITSLLLLISWNQVTSALNAFPEEFNNMPPSTANGDALGRCTLPYHLIRCLVCLSGGEAGSHHKSLRSAGCPLGDADPRFVPKGALFHSLPCYLSPST</sequence>
<gene>
    <name evidence="1" type="ORF">CTOB1V02_LOCUS6430</name>
</gene>
<evidence type="ECO:0000313" key="1">
    <source>
        <dbReference type="EMBL" id="CAD7228549.1"/>
    </source>
</evidence>
<organism evidence="1">
    <name type="scientific">Cyprideis torosa</name>
    <dbReference type="NCBI Taxonomy" id="163714"/>
    <lineage>
        <taxon>Eukaryota</taxon>
        <taxon>Metazoa</taxon>
        <taxon>Ecdysozoa</taxon>
        <taxon>Arthropoda</taxon>
        <taxon>Crustacea</taxon>
        <taxon>Oligostraca</taxon>
        <taxon>Ostracoda</taxon>
        <taxon>Podocopa</taxon>
        <taxon>Podocopida</taxon>
        <taxon>Cytherocopina</taxon>
        <taxon>Cytheroidea</taxon>
        <taxon>Cytherideidae</taxon>
        <taxon>Cyprideis</taxon>
    </lineage>
</organism>
<name>A0A7R8WGL4_9CRUS</name>
<dbReference type="EMBL" id="OB661589">
    <property type="protein sequence ID" value="CAD7228549.1"/>
    <property type="molecule type" value="Genomic_DNA"/>
</dbReference>
<protein>
    <submittedName>
        <fullName evidence="1">Uncharacterized protein</fullName>
    </submittedName>
</protein>